<feature type="domain" description="PARP catalytic" evidence="8">
    <location>
        <begin position="835"/>
        <end position="1034"/>
    </location>
</feature>
<dbReference type="InterPro" id="IPR012317">
    <property type="entry name" value="Poly(ADP-ribose)pol_cat_dom"/>
</dbReference>
<dbReference type="EMBL" id="MDYQ01000001">
    <property type="protein sequence ID" value="PRP89860.1"/>
    <property type="molecule type" value="Genomic_DNA"/>
</dbReference>
<organism evidence="10 11">
    <name type="scientific">Planoprotostelium fungivorum</name>
    <dbReference type="NCBI Taxonomy" id="1890364"/>
    <lineage>
        <taxon>Eukaryota</taxon>
        <taxon>Amoebozoa</taxon>
        <taxon>Evosea</taxon>
        <taxon>Variosea</taxon>
        <taxon>Cavosteliida</taxon>
        <taxon>Cavosteliaceae</taxon>
        <taxon>Planoprotostelium</taxon>
    </lineage>
</organism>
<keyword evidence="7" id="KW-0472">Membrane</keyword>
<dbReference type="STRING" id="1890364.A0A2P6P0Z2"/>
<dbReference type="AlphaFoldDB" id="A0A2P6P0Z2"/>
<feature type="transmembrane region" description="Helical" evidence="7">
    <location>
        <begin position="419"/>
        <end position="440"/>
    </location>
</feature>
<evidence type="ECO:0000259" key="8">
    <source>
        <dbReference type="PROSITE" id="PS51059"/>
    </source>
</evidence>
<keyword evidence="11" id="KW-1185">Reference proteome</keyword>
<keyword evidence="7" id="KW-1133">Transmembrane helix</keyword>
<name>A0A2P6P0Z2_9EUKA</name>
<dbReference type="PROSITE" id="PS51059">
    <property type="entry name" value="PARP_CATALYTIC"/>
    <property type="match status" value="1"/>
</dbReference>
<feature type="transmembrane region" description="Helical" evidence="7">
    <location>
        <begin position="392"/>
        <end position="413"/>
    </location>
</feature>
<evidence type="ECO:0000256" key="3">
    <source>
        <dbReference type="ARBA" id="ARBA00022695"/>
    </source>
</evidence>
<dbReference type="Gene3D" id="3.90.228.10">
    <property type="match status" value="1"/>
</dbReference>
<evidence type="ECO:0000256" key="5">
    <source>
        <dbReference type="RuleBase" id="RU362114"/>
    </source>
</evidence>
<protein>
    <recommendedName>
        <fullName evidence="5">Poly [ADP-ribose] polymerase</fullName>
        <shortName evidence="5">PARP</shortName>
        <ecNumber evidence="5">2.4.2.-</ecNumber>
    </recommendedName>
</protein>
<evidence type="ECO:0000256" key="4">
    <source>
        <dbReference type="ARBA" id="ARBA00023027"/>
    </source>
</evidence>
<dbReference type="GO" id="GO:0003950">
    <property type="term" value="F:NAD+ poly-ADP-ribosyltransferase activity"/>
    <property type="evidence" value="ECO:0007669"/>
    <property type="project" value="UniProtKB-UniRule"/>
</dbReference>
<dbReference type="PANTHER" id="PTHR21328">
    <property type="entry name" value="POLY ADP-RIBOSE POLYMERASE FAMILY, MEMBER PARP"/>
    <property type="match status" value="1"/>
</dbReference>
<dbReference type="SUPFAM" id="SSF56399">
    <property type="entry name" value="ADP-ribosylation"/>
    <property type="match status" value="1"/>
</dbReference>
<dbReference type="OrthoDB" id="109543at2759"/>
<accession>A0A2P6P0Z2</accession>
<evidence type="ECO:0000256" key="7">
    <source>
        <dbReference type="SAM" id="Phobius"/>
    </source>
</evidence>
<evidence type="ECO:0000256" key="6">
    <source>
        <dbReference type="SAM" id="MobiDB-lite"/>
    </source>
</evidence>
<keyword evidence="1 5" id="KW-0328">Glycosyltransferase</keyword>
<sequence>MRFCDYFSTKKTSHHSGLMDGKDSNWEDYEAEEWPDLSASAQKPSKPRDHYSTANALRAAHPFFESQPTFRILARNNVPDNSRTAVAPSQPVMLQKKPPSDFVDPFNDVKPIASRSVMQSPPIKMTLDIPERKSVPKGPEKSLEERKEEYAEARRRILGEAGSNSEPTPLSLVQHNNRIEDKRVEGHHKGEEEEEEEREKAEGIIITHTAPFTNKQTIDFRRTNKLFRTRGSVPACGGWFIHSHMDIKEADMDTKEVEMEEVVVEVPPLIRDGLLTNTERAAIQWSLLLRSYIPWVSLLILFVSSLVTGVVLVVLSKRSLFLGFLSAVPLFSMLCIFPGLIFLFRRAIGRRRAINIMFTEEVHFLSWNYSPLERSATSSLQWDHHRHRCLKVFILILLTTLALLLLLVIPFGIESKNILCGALLGFFDLVFVCHFSFRFIPHIWDRFRPYDPVIHSCVLSKEIFYCEGKMFQLQPLEKNPTSNLNHLVTADMVQENVRGIVYEMLQISIRKDHLVRVFRAGLALSPSSLETLFTEDQQSAAVTVFNKRSTTGLRGSGAFTSSQGTTSDVMDEDDGFAGSDEEMFSDEDELDEYQQDFDNSVAETLSENAKDDINNHLTRLLDMRPDYAVAMIRRANIWIARMAFYVDIDPVMARPWGVDLSRSFVVELHLSPPKYMKDTKAPRVDVYQTDDENIYREYLIDQRFNGLAWYLKDRLSKYIVSNWPPKNTTFLPSLLDHAIHRIFTCAHNCIICDDPLPTVMVRPSVCNSTLCLHSHESYGLGVDIANEIRDNADIVKLLIDFTAAASTASNNKRFNPFPTRVEAEVKGETGQMTKINFLNQLNAPQPSLVMPTMESLSACKDTKQIKERLDRIEGMKCENQYLFVSSPPEKESKFQQLKKKHGAFWAFHGSSLFNWHSILRIGLKNFSNTEFMSAGAAYGAGIYMAEQFSTSLTYALHHNIGSKVCLAICEVIKAGYKANPYYVVPNEDHVITRYFLVYENREAAAADSACLASKLQNLKSFVNPDTHSNTKKKK</sequence>
<dbReference type="Pfam" id="PF12752">
    <property type="entry name" value="SUZ"/>
    <property type="match status" value="1"/>
</dbReference>
<feature type="region of interest" description="Disordered" evidence="6">
    <location>
        <begin position="178"/>
        <end position="200"/>
    </location>
</feature>
<reference evidence="10 11" key="1">
    <citation type="journal article" date="2018" name="Genome Biol. Evol.">
        <title>Multiple Roots of Fruiting Body Formation in Amoebozoa.</title>
        <authorList>
            <person name="Hillmann F."/>
            <person name="Forbes G."/>
            <person name="Novohradska S."/>
            <person name="Ferling I."/>
            <person name="Riege K."/>
            <person name="Groth M."/>
            <person name="Westermann M."/>
            <person name="Marz M."/>
            <person name="Spaller T."/>
            <person name="Winckler T."/>
            <person name="Schaap P."/>
            <person name="Glockner G."/>
        </authorList>
    </citation>
    <scope>NUCLEOTIDE SEQUENCE [LARGE SCALE GENOMIC DNA]</scope>
    <source>
        <strain evidence="10 11">Jena</strain>
    </source>
</reference>
<dbReference type="Pfam" id="PF00644">
    <property type="entry name" value="PARP"/>
    <property type="match status" value="1"/>
</dbReference>
<dbReference type="GO" id="GO:0016779">
    <property type="term" value="F:nucleotidyltransferase activity"/>
    <property type="evidence" value="ECO:0007669"/>
    <property type="project" value="UniProtKB-KW"/>
</dbReference>
<keyword evidence="2 5" id="KW-0808">Transferase</keyword>
<comment type="caution">
    <text evidence="10">The sequence shown here is derived from an EMBL/GenBank/DDBJ whole genome shotgun (WGS) entry which is preliminary data.</text>
</comment>
<evidence type="ECO:0000313" key="10">
    <source>
        <dbReference type="EMBL" id="PRP89860.1"/>
    </source>
</evidence>
<feature type="region of interest" description="Disordered" evidence="6">
    <location>
        <begin position="132"/>
        <end position="151"/>
    </location>
</feature>
<feature type="transmembrane region" description="Helical" evidence="7">
    <location>
        <begin position="292"/>
        <end position="315"/>
    </location>
</feature>
<dbReference type="InterPro" id="IPR051838">
    <property type="entry name" value="ARTD_PARP"/>
</dbReference>
<dbReference type="EC" id="2.4.2.-" evidence="5"/>
<feature type="transmembrane region" description="Helical" evidence="7">
    <location>
        <begin position="321"/>
        <end position="344"/>
    </location>
</feature>
<keyword evidence="3" id="KW-0548">Nucleotidyltransferase</keyword>
<dbReference type="Proteomes" id="UP000241769">
    <property type="component" value="Unassembled WGS sequence"/>
</dbReference>
<feature type="region of interest" description="Disordered" evidence="6">
    <location>
        <begin position="1"/>
        <end position="24"/>
    </location>
</feature>
<dbReference type="InParanoid" id="A0A2P6P0Z2"/>
<dbReference type="InterPro" id="IPR024771">
    <property type="entry name" value="SUZ"/>
</dbReference>
<evidence type="ECO:0000256" key="1">
    <source>
        <dbReference type="ARBA" id="ARBA00022676"/>
    </source>
</evidence>
<feature type="domain" description="SUZ" evidence="9">
    <location>
        <begin position="68"/>
        <end position="162"/>
    </location>
</feature>
<evidence type="ECO:0000313" key="11">
    <source>
        <dbReference type="Proteomes" id="UP000241769"/>
    </source>
</evidence>
<keyword evidence="4 5" id="KW-0520">NAD</keyword>
<proteinExistence type="predicted"/>
<feature type="compositionally biased region" description="Basic and acidic residues" evidence="6">
    <location>
        <begin position="178"/>
        <end position="191"/>
    </location>
</feature>
<gene>
    <name evidence="10" type="ORF">PROFUN_00202</name>
</gene>
<dbReference type="PROSITE" id="PS51673">
    <property type="entry name" value="SUZ"/>
    <property type="match status" value="1"/>
</dbReference>
<evidence type="ECO:0000256" key="2">
    <source>
        <dbReference type="ARBA" id="ARBA00022679"/>
    </source>
</evidence>
<evidence type="ECO:0000259" key="9">
    <source>
        <dbReference type="PROSITE" id="PS51673"/>
    </source>
</evidence>
<keyword evidence="7" id="KW-0812">Transmembrane</keyword>